<accession>A0A8K9UXC9</accession>
<dbReference type="AlphaFoldDB" id="A0A8K9UXC9"/>
<feature type="compositionally biased region" description="Low complexity" evidence="6">
    <location>
        <begin position="446"/>
        <end position="455"/>
    </location>
</feature>
<dbReference type="PANTHER" id="PTHR32123">
    <property type="entry name" value="BICD FAMILY-LIKE CARGO ADAPTER"/>
    <property type="match status" value="1"/>
</dbReference>
<evidence type="ECO:0000256" key="6">
    <source>
        <dbReference type="SAM" id="MobiDB-lite"/>
    </source>
</evidence>
<evidence type="ECO:0000313" key="7">
    <source>
        <dbReference type="Ensembl" id="ENSOMYP00000111594.1"/>
    </source>
</evidence>
<dbReference type="CTD" id="146439"/>
<dbReference type="KEGG" id="omy:118945325"/>
<dbReference type="RefSeq" id="XP_036823972.1">
    <property type="nucleotide sequence ID" value="XM_036968077.1"/>
</dbReference>
<evidence type="ECO:0000256" key="5">
    <source>
        <dbReference type="SAM" id="Coils"/>
    </source>
</evidence>
<evidence type="ECO:0000313" key="8">
    <source>
        <dbReference type="Proteomes" id="UP000694395"/>
    </source>
</evidence>
<organism evidence="7 8">
    <name type="scientific">Oncorhynchus mykiss</name>
    <name type="common">Rainbow trout</name>
    <name type="synonym">Salmo gairdneri</name>
    <dbReference type="NCBI Taxonomy" id="8022"/>
    <lineage>
        <taxon>Eukaryota</taxon>
        <taxon>Metazoa</taxon>
        <taxon>Chordata</taxon>
        <taxon>Craniata</taxon>
        <taxon>Vertebrata</taxon>
        <taxon>Euteleostomi</taxon>
        <taxon>Actinopterygii</taxon>
        <taxon>Neopterygii</taxon>
        <taxon>Teleostei</taxon>
        <taxon>Protacanthopterygii</taxon>
        <taxon>Salmoniformes</taxon>
        <taxon>Salmonidae</taxon>
        <taxon>Salmoninae</taxon>
        <taxon>Oncorhynchus</taxon>
    </lineage>
</organism>
<gene>
    <name evidence="7" type="primary">bicdl2</name>
</gene>
<evidence type="ECO:0000256" key="4">
    <source>
        <dbReference type="ARBA" id="ARBA00043196"/>
    </source>
</evidence>
<evidence type="ECO:0000256" key="1">
    <source>
        <dbReference type="ARBA" id="ARBA00023054"/>
    </source>
</evidence>
<reference evidence="7" key="1">
    <citation type="submission" date="2020-07" db="EMBL/GenBank/DDBJ databases">
        <title>A long reads based de novo assembly of the rainbow trout Arlee double haploid line genome.</title>
        <authorList>
            <person name="Gao G."/>
            <person name="Palti Y."/>
        </authorList>
    </citation>
    <scope>NUCLEOTIDE SEQUENCE [LARGE SCALE GENOMIC DNA]</scope>
</reference>
<name>A0A8K9UXC9_ONCMY</name>
<dbReference type="Gene3D" id="1.20.5.490">
    <property type="entry name" value="Single helix bin"/>
    <property type="match status" value="1"/>
</dbReference>
<dbReference type="PANTHER" id="PTHR32123:SF11">
    <property type="entry name" value="BICD FAMILY-LIKE CARGO ADAPTER 2-RELATED"/>
    <property type="match status" value="1"/>
</dbReference>
<dbReference type="InterPro" id="IPR051149">
    <property type="entry name" value="Spindly/BICDR_Dynein_Adapter"/>
</dbReference>
<keyword evidence="1 5" id="KW-0175">Coiled coil</keyword>
<reference evidence="7" key="2">
    <citation type="submission" date="2025-08" db="UniProtKB">
        <authorList>
            <consortium name="Ensembl"/>
        </authorList>
    </citation>
    <scope>IDENTIFICATION</scope>
</reference>
<keyword evidence="8" id="KW-1185">Reference proteome</keyword>
<dbReference type="OrthoDB" id="9451547at2759"/>
<feature type="compositionally biased region" description="Basic and acidic residues" evidence="6">
    <location>
        <begin position="411"/>
        <end position="426"/>
    </location>
</feature>
<protein>
    <recommendedName>
        <fullName evidence="2">BICD family-like cargo adapter 2</fullName>
    </recommendedName>
    <alternativeName>
        <fullName evidence="3">Bicaudal D-related protein 2</fullName>
    </alternativeName>
    <alternativeName>
        <fullName evidence="4">Coiled-coil domain-containing protein 64B</fullName>
    </alternativeName>
</protein>
<feature type="compositionally biased region" description="Basic residues" evidence="6">
    <location>
        <begin position="427"/>
        <end position="436"/>
    </location>
</feature>
<reference evidence="7" key="3">
    <citation type="submission" date="2025-09" db="UniProtKB">
        <authorList>
            <consortium name="Ensembl"/>
        </authorList>
    </citation>
    <scope>IDENTIFICATION</scope>
</reference>
<proteinExistence type="predicted"/>
<evidence type="ECO:0000256" key="3">
    <source>
        <dbReference type="ARBA" id="ARBA00041790"/>
    </source>
</evidence>
<dbReference type="GO" id="GO:0055107">
    <property type="term" value="P:Golgi to secretory granule transport"/>
    <property type="evidence" value="ECO:0007669"/>
    <property type="project" value="TreeGrafter"/>
</dbReference>
<sequence length="455" mass="52266">MFSRKDSLPSPSLEDSFFPLSSTSSHSLSLAYPSSSSSSCCQGGSGSMGKAGLKAELEAGLETDLILAAELGQALLERNVELAEALTQRDRHVEVLQQEKHVLRRRLEVCELSSQQREAELTSELSSLLAELDRHHSRGQGQKREENTQLTELANHNHRLVEELAEAVSVEHSLRVELRSLREEMEDSSLSKTISSTQLDNTQAENRVLKERLGNMEEQLRLWQEDCDRLRGERERQRDRLTDLQTNLREREAQLELEQSVVFELRTLSRSLERRVQRLEEDTSLDDTHTYTHPLSLLSEIQQTQATETLLAHSTILQEKDQEIDTLREKLCSREAELDSLREELQPFRSCQGKPSYSSLESEVCTVRAERDSLTQQLLNTIQHKVVLSQEVDAWQEDMRQLISQQVQQQAEEKEREKEREKESKRKGLQRTRSMRVRGERGKGGFFSSLFKGDE</sequence>
<dbReference type="GeneTree" id="ENSGT00940000160797"/>
<dbReference type="Ensembl" id="ENSOMYT00000120357.1">
    <property type="protein sequence ID" value="ENSOMYP00000111594.1"/>
    <property type="gene ID" value="ENSOMYG00000058010.1"/>
</dbReference>
<feature type="region of interest" description="Disordered" evidence="6">
    <location>
        <begin position="406"/>
        <end position="455"/>
    </location>
</feature>
<dbReference type="Proteomes" id="UP000694395">
    <property type="component" value="Chromosome Y"/>
</dbReference>
<dbReference type="GO" id="GO:0047496">
    <property type="term" value="P:vesicle transport along microtubule"/>
    <property type="evidence" value="ECO:0007669"/>
    <property type="project" value="TreeGrafter"/>
</dbReference>
<feature type="coiled-coil region" evidence="5">
    <location>
        <begin position="199"/>
        <end position="282"/>
    </location>
</feature>
<evidence type="ECO:0000256" key="2">
    <source>
        <dbReference type="ARBA" id="ARBA00040983"/>
    </source>
</evidence>
<dbReference type="RefSeq" id="XP_036823971.1">
    <property type="nucleotide sequence ID" value="XM_036968076.1"/>
</dbReference>
<dbReference type="GeneID" id="118945325"/>